<proteinExistence type="predicted"/>
<name>A0A8S5M381_9CAUD</name>
<accession>A0A8S5M381</accession>
<dbReference type="EMBL" id="BK014806">
    <property type="protein sequence ID" value="DAD76646.1"/>
    <property type="molecule type" value="Genomic_DNA"/>
</dbReference>
<sequence length="181" mass="19375">MLNNYDCAPEIIINAVIAHKDNKQVCFGVVSSASNNTGSNIGGVDIITKNGYTGVYEPVGVPYRKAVAVELPEGVHYGYYTVAPNCGHKIGYYADYQSKDGNGCMVYVSCNPQQGDTISKPATPDSIATIPEHDYSSAIDRTIAAGLTMSVPQPDGSRKIVPVKVLAVTKLYDNRHPGYNA</sequence>
<protein>
    <submittedName>
        <fullName evidence="1">Uncharacterized protein</fullName>
    </submittedName>
</protein>
<evidence type="ECO:0000313" key="1">
    <source>
        <dbReference type="EMBL" id="DAD76646.1"/>
    </source>
</evidence>
<organism evidence="1">
    <name type="scientific">Siphoviridae sp. ctOVO10</name>
    <dbReference type="NCBI Taxonomy" id="2826311"/>
    <lineage>
        <taxon>Viruses</taxon>
        <taxon>Duplodnaviria</taxon>
        <taxon>Heunggongvirae</taxon>
        <taxon>Uroviricota</taxon>
        <taxon>Caudoviricetes</taxon>
    </lineage>
</organism>
<reference evidence="1" key="1">
    <citation type="journal article" date="2021" name="Proc. Natl. Acad. Sci. U.S.A.">
        <title>A Catalog of Tens of Thousands of Viruses from Human Metagenomes Reveals Hidden Associations with Chronic Diseases.</title>
        <authorList>
            <person name="Tisza M.J."/>
            <person name="Buck C.B."/>
        </authorList>
    </citation>
    <scope>NUCLEOTIDE SEQUENCE</scope>
    <source>
        <strain evidence="1">CtOVO10</strain>
    </source>
</reference>